<dbReference type="SUPFAM" id="SSF103473">
    <property type="entry name" value="MFS general substrate transporter"/>
    <property type="match status" value="1"/>
</dbReference>
<feature type="transmembrane region" description="Helical" evidence="5">
    <location>
        <begin position="183"/>
        <end position="205"/>
    </location>
</feature>
<dbReference type="GO" id="GO:0016020">
    <property type="term" value="C:membrane"/>
    <property type="evidence" value="ECO:0007669"/>
    <property type="project" value="UniProtKB-SubCell"/>
</dbReference>
<dbReference type="EMBL" id="OV725083">
    <property type="protein sequence ID" value="CAH1406932.1"/>
    <property type="molecule type" value="Genomic_DNA"/>
</dbReference>
<dbReference type="InterPro" id="IPR036259">
    <property type="entry name" value="MFS_trans_sf"/>
</dbReference>
<keyword evidence="4 5" id="KW-0472">Membrane</keyword>
<feature type="transmembrane region" description="Helical" evidence="5">
    <location>
        <begin position="117"/>
        <end position="138"/>
    </location>
</feature>
<gene>
    <name evidence="6" type="ORF">NEZAVI_LOCUS14766</name>
</gene>
<comment type="subcellular location">
    <subcellularLocation>
        <location evidence="1">Membrane</location>
        <topology evidence="1">Multi-pass membrane protein</topology>
    </subcellularLocation>
</comment>
<feature type="transmembrane region" description="Helical" evidence="5">
    <location>
        <begin position="310"/>
        <end position="330"/>
    </location>
</feature>
<evidence type="ECO:0000256" key="4">
    <source>
        <dbReference type="ARBA" id="ARBA00023136"/>
    </source>
</evidence>
<dbReference type="GO" id="GO:0022857">
    <property type="term" value="F:transmembrane transporter activity"/>
    <property type="evidence" value="ECO:0007669"/>
    <property type="project" value="InterPro"/>
</dbReference>
<name>A0A9P0MYB9_NEZVI</name>
<dbReference type="PANTHER" id="PTHR23507:SF39">
    <property type="entry name" value="GH23453P-RELATED"/>
    <property type="match status" value="1"/>
</dbReference>
<evidence type="ECO:0000256" key="1">
    <source>
        <dbReference type="ARBA" id="ARBA00004141"/>
    </source>
</evidence>
<evidence type="ECO:0000313" key="7">
    <source>
        <dbReference type="Proteomes" id="UP001152798"/>
    </source>
</evidence>
<accession>A0A9P0MYB9</accession>
<feature type="transmembrane region" description="Helical" evidence="5">
    <location>
        <begin position="211"/>
        <end position="231"/>
    </location>
</feature>
<feature type="transmembrane region" description="Helical" evidence="5">
    <location>
        <begin position="434"/>
        <end position="455"/>
    </location>
</feature>
<keyword evidence="3 5" id="KW-1133">Transmembrane helix</keyword>
<feature type="transmembrane region" description="Helical" evidence="5">
    <location>
        <begin position="144"/>
        <end position="171"/>
    </location>
</feature>
<protein>
    <recommendedName>
        <fullName evidence="8">Proton-coupled folate transporter</fullName>
    </recommendedName>
</protein>
<sequence>MTPDESPTLREICYPGRCKIIWKKFPITVEPIIFVIFFLYSLTDAVGTNVLISKTCTIVYNFSSSDCVGKLEPDVEGLVQSYTTQITMIKLILESVVSGVISMFVGFWSDVNGRKPFIVIPTAGFALYYISWFIFINLPYVSPMWVLLPSLCSSLAGGVASIFICVFCYVTDITNENNRAFRMAAVYSTLTLGIISGYLTSSFVYNTYGHSAIIIIYSIATGASFLALLYATILLPESKQPVEGVSASFFNFVNLKETLVTVFMPRPQKKTLLTLMEAFIIVISTTIINGEMAFKYYALRKSFSWVLEDYNLYSGVLAGVSVIATTLGSYISCSILHVHDLYIAMFVALTSTISCLLLALSRTAVEFYLFSIVGCLGSLLNPMLKTQISRTVEPSNLGKYFAFVSTLEAFVPLFTSPMYRSVYNAVLNIQPLYYLFLSSGLWAVISVLVMTVLLIKSFFARDYDQLLINGDPDEIDHTTSDVQTPDE</sequence>
<dbReference type="PANTHER" id="PTHR23507">
    <property type="entry name" value="ZGC:174356"/>
    <property type="match status" value="1"/>
</dbReference>
<keyword evidence="7" id="KW-1185">Reference proteome</keyword>
<feature type="transmembrane region" description="Helical" evidence="5">
    <location>
        <begin position="367"/>
        <end position="384"/>
    </location>
</feature>
<feature type="transmembrane region" description="Helical" evidence="5">
    <location>
        <begin position="396"/>
        <end position="414"/>
    </location>
</feature>
<evidence type="ECO:0000313" key="6">
    <source>
        <dbReference type="EMBL" id="CAH1406932.1"/>
    </source>
</evidence>
<dbReference type="Pfam" id="PF07690">
    <property type="entry name" value="MFS_1"/>
    <property type="match status" value="1"/>
</dbReference>
<proteinExistence type="predicted"/>
<evidence type="ECO:0000256" key="2">
    <source>
        <dbReference type="ARBA" id="ARBA00022692"/>
    </source>
</evidence>
<feature type="transmembrane region" description="Helical" evidence="5">
    <location>
        <begin position="342"/>
        <end position="361"/>
    </location>
</feature>
<dbReference type="AlphaFoldDB" id="A0A9P0MYB9"/>
<organism evidence="6 7">
    <name type="scientific">Nezara viridula</name>
    <name type="common">Southern green stink bug</name>
    <name type="synonym">Cimex viridulus</name>
    <dbReference type="NCBI Taxonomy" id="85310"/>
    <lineage>
        <taxon>Eukaryota</taxon>
        <taxon>Metazoa</taxon>
        <taxon>Ecdysozoa</taxon>
        <taxon>Arthropoda</taxon>
        <taxon>Hexapoda</taxon>
        <taxon>Insecta</taxon>
        <taxon>Pterygota</taxon>
        <taxon>Neoptera</taxon>
        <taxon>Paraneoptera</taxon>
        <taxon>Hemiptera</taxon>
        <taxon>Heteroptera</taxon>
        <taxon>Panheteroptera</taxon>
        <taxon>Pentatomomorpha</taxon>
        <taxon>Pentatomoidea</taxon>
        <taxon>Pentatomidae</taxon>
        <taxon>Pentatominae</taxon>
        <taxon>Nezara</taxon>
    </lineage>
</organism>
<feature type="transmembrane region" description="Helical" evidence="5">
    <location>
        <begin position="88"/>
        <end position="108"/>
    </location>
</feature>
<evidence type="ECO:0000256" key="5">
    <source>
        <dbReference type="SAM" id="Phobius"/>
    </source>
</evidence>
<feature type="transmembrane region" description="Helical" evidence="5">
    <location>
        <begin position="272"/>
        <end position="290"/>
    </location>
</feature>
<dbReference type="OrthoDB" id="430300at2759"/>
<dbReference type="Proteomes" id="UP001152798">
    <property type="component" value="Chromosome 7"/>
</dbReference>
<dbReference type="Gene3D" id="1.20.1250.20">
    <property type="entry name" value="MFS general substrate transporter like domains"/>
    <property type="match status" value="1"/>
</dbReference>
<evidence type="ECO:0008006" key="8">
    <source>
        <dbReference type="Google" id="ProtNLM"/>
    </source>
</evidence>
<feature type="transmembrane region" description="Helical" evidence="5">
    <location>
        <begin position="25"/>
        <end position="43"/>
    </location>
</feature>
<reference evidence="6" key="1">
    <citation type="submission" date="2022-01" db="EMBL/GenBank/DDBJ databases">
        <authorList>
            <person name="King R."/>
        </authorList>
    </citation>
    <scope>NUCLEOTIDE SEQUENCE</scope>
</reference>
<evidence type="ECO:0000256" key="3">
    <source>
        <dbReference type="ARBA" id="ARBA00022989"/>
    </source>
</evidence>
<keyword evidence="2 5" id="KW-0812">Transmembrane</keyword>
<dbReference type="InterPro" id="IPR011701">
    <property type="entry name" value="MFS"/>
</dbReference>